<keyword evidence="3" id="KW-1185">Reference proteome</keyword>
<accession>A0ABR8GRC0</accession>
<evidence type="ECO:0000313" key="2">
    <source>
        <dbReference type="EMBL" id="MBD2605776.1"/>
    </source>
</evidence>
<evidence type="ECO:0000313" key="3">
    <source>
        <dbReference type="Proteomes" id="UP000660380"/>
    </source>
</evidence>
<organism evidence="2 3">
    <name type="scientific">Scytonema hofmannii FACHB-248</name>
    <dbReference type="NCBI Taxonomy" id="1842502"/>
    <lineage>
        <taxon>Bacteria</taxon>
        <taxon>Bacillati</taxon>
        <taxon>Cyanobacteriota</taxon>
        <taxon>Cyanophyceae</taxon>
        <taxon>Nostocales</taxon>
        <taxon>Scytonemataceae</taxon>
        <taxon>Scytonema</taxon>
    </lineage>
</organism>
<reference evidence="2 3" key="1">
    <citation type="journal article" date="2020" name="ISME J.">
        <title>Comparative genomics reveals insights into cyanobacterial evolution and habitat adaptation.</title>
        <authorList>
            <person name="Chen M.Y."/>
            <person name="Teng W.K."/>
            <person name="Zhao L."/>
            <person name="Hu C.X."/>
            <person name="Zhou Y.K."/>
            <person name="Han B.P."/>
            <person name="Song L.R."/>
            <person name="Shu W.S."/>
        </authorList>
    </citation>
    <scope>NUCLEOTIDE SEQUENCE [LARGE SCALE GENOMIC DNA]</scope>
    <source>
        <strain evidence="2 3">FACHB-248</strain>
    </source>
</reference>
<protein>
    <submittedName>
        <fullName evidence="2">Uncharacterized protein</fullName>
    </submittedName>
</protein>
<keyword evidence="1" id="KW-0732">Signal</keyword>
<evidence type="ECO:0000256" key="1">
    <source>
        <dbReference type="SAM" id="SignalP"/>
    </source>
</evidence>
<gene>
    <name evidence="2" type="ORF">H6G81_14925</name>
</gene>
<feature type="signal peptide" evidence="1">
    <location>
        <begin position="1"/>
        <end position="23"/>
    </location>
</feature>
<sequence>MKTLFISGAFILAIASLGSTAFAQENRSNTSICNSIPPARPTGGATAVRLQALEQCYKGLPQGTIQSSITGVCAFVPPARPTGGATVARLEALQRCDKELSQTTTPSK</sequence>
<feature type="chain" id="PRO_5045249890" evidence="1">
    <location>
        <begin position="24"/>
        <end position="108"/>
    </location>
</feature>
<dbReference type="Proteomes" id="UP000660380">
    <property type="component" value="Unassembled WGS sequence"/>
</dbReference>
<name>A0ABR8GRC0_9CYAN</name>
<proteinExistence type="predicted"/>
<comment type="caution">
    <text evidence="2">The sequence shown here is derived from an EMBL/GenBank/DDBJ whole genome shotgun (WGS) entry which is preliminary data.</text>
</comment>
<dbReference type="RefSeq" id="WP_029631019.1">
    <property type="nucleotide sequence ID" value="NZ_JACJTA010000028.1"/>
</dbReference>
<dbReference type="EMBL" id="JACJTA010000028">
    <property type="protein sequence ID" value="MBD2605776.1"/>
    <property type="molecule type" value="Genomic_DNA"/>
</dbReference>